<proteinExistence type="predicted"/>
<organism evidence="1 2">
    <name type="scientific">Xanthomonas campestris pv. phaseoli</name>
    <dbReference type="NCBI Taxonomy" id="317013"/>
    <lineage>
        <taxon>Bacteria</taxon>
        <taxon>Pseudomonadati</taxon>
        <taxon>Pseudomonadota</taxon>
        <taxon>Gammaproteobacteria</taxon>
        <taxon>Lysobacterales</taxon>
        <taxon>Lysobacteraceae</taxon>
        <taxon>Xanthomonas</taxon>
    </lineage>
</organism>
<comment type="caution">
    <text evidence="1">The sequence shown here is derived from an EMBL/GenBank/DDBJ whole genome shotgun (WGS) entry which is preliminary data.</text>
</comment>
<evidence type="ECO:0000313" key="1">
    <source>
        <dbReference type="EMBL" id="SOO26091.1"/>
    </source>
</evidence>
<name>A0A7Z7NIF8_XANCH</name>
<protein>
    <submittedName>
        <fullName evidence="1">Uncharacterized protein</fullName>
    </submittedName>
</protein>
<accession>A0A7Z7NIF8</accession>
<reference evidence="1 2" key="1">
    <citation type="submission" date="2017-10" db="EMBL/GenBank/DDBJ databases">
        <authorList>
            <person name="Regsiter A."/>
            <person name="William W."/>
        </authorList>
    </citation>
    <scope>NUCLEOTIDE SEQUENCE [LARGE SCALE GENOMIC DNA]</scope>
    <source>
        <strain evidence="1 2">CFBP6991</strain>
    </source>
</reference>
<sequence>MLLPIPCAFGAPPYQGGLCFRNYRDTLRATKLSVSAALICCSEAEIWDWELAMPEQRLR</sequence>
<gene>
    <name evidence="1" type="ORF">XFF6991_520065</name>
</gene>
<dbReference type="EMBL" id="OCZC01000080">
    <property type="protein sequence ID" value="SOO26091.1"/>
    <property type="molecule type" value="Genomic_DNA"/>
</dbReference>
<dbReference type="Proteomes" id="UP000234345">
    <property type="component" value="Unassembled WGS sequence"/>
</dbReference>
<dbReference type="AlphaFoldDB" id="A0A7Z7NIF8"/>
<evidence type="ECO:0000313" key="2">
    <source>
        <dbReference type="Proteomes" id="UP000234345"/>
    </source>
</evidence>